<evidence type="ECO:0000256" key="12">
    <source>
        <dbReference type="ARBA" id="ARBA00023242"/>
    </source>
</evidence>
<evidence type="ECO:0000256" key="8">
    <source>
        <dbReference type="ARBA" id="ARBA00022801"/>
    </source>
</evidence>
<dbReference type="Gene3D" id="1.10.150.110">
    <property type="entry name" value="DNA polymerase beta, N-terminal domain-like"/>
    <property type="match status" value="1"/>
</dbReference>
<keyword evidence="5 14" id="KW-0479">Metal-binding</keyword>
<dbReference type="Gene3D" id="1.10.150.670">
    <property type="entry name" value="Crossover junction endonuclease EME1, DNA-binding domain"/>
    <property type="match status" value="1"/>
</dbReference>
<dbReference type="GO" id="GO:0031297">
    <property type="term" value="P:replication fork processing"/>
    <property type="evidence" value="ECO:0007669"/>
    <property type="project" value="UniProtKB-ARBA"/>
</dbReference>
<evidence type="ECO:0000256" key="4">
    <source>
        <dbReference type="ARBA" id="ARBA00022722"/>
    </source>
</evidence>
<dbReference type="InterPro" id="IPR042530">
    <property type="entry name" value="EME1/EME2_C"/>
</dbReference>
<dbReference type="InterPro" id="IPR010996">
    <property type="entry name" value="HHH_MUS81"/>
</dbReference>
<dbReference type="PANTHER" id="PTHR13451">
    <property type="entry name" value="CLASS II CROSSOVER JUNCTION ENDONUCLEASE MUS81"/>
    <property type="match status" value="1"/>
</dbReference>
<dbReference type="InterPro" id="IPR033309">
    <property type="entry name" value="Mus81"/>
</dbReference>
<evidence type="ECO:0000256" key="1">
    <source>
        <dbReference type="ARBA" id="ARBA00001946"/>
    </source>
</evidence>
<feature type="domain" description="ERCC4" evidence="15">
    <location>
        <begin position="322"/>
        <end position="421"/>
    </location>
</feature>
<keyword evidence="11 14" id="KW-0234">DNA repair</keyword>
<dbReference type="SUPFAM" id="SSF47802">
    <property type="entry name" value="DNA polymerase beta, N-terminal domain-like"/>
    <property type="match status" value="1"/>
</dbReference>
<dbReference type="EMBL" id="JEMT01029383">
    <property type="protein sequence ID" value="EXX52167.1"/>
    <property type="molecule type" value="Genomic_DNA"/>
</dbReference>
<comment type="function">
    <text evidence="14">Interacts with EME1 to form a DNA structure-specific endonuclease with substrate preference for branched DNA structures with a 5'-end at the branch nick. Typical substrates include 3'-flap structures, D-loops, replication forks and nicked Holliday junctions. May be required in mitosis for the processing of stalled or collapsed replication fork intermediates. May be required in meiosis for the repair of meiosis-specific double strand breaks subsequent to single-end invasion (SEI).</text>
</comment>
<dbReference type="GO" id="GO:0048476">
    <property type="term" value="C:Holliday junction resolvase complex"/>
    <property type="evidence" value="ECO:0007669"/>
    <property type="project" value="UniProtKB-UniRule"/>
</dbReference>
<dbReference type="GO" id="GO:0031573">
    <property type="term" value="P:mitotic intra-S DNA damage checkpoint signaling"/>
    <property type="evidence" value="ECO:0007669"/>
    <property type="project" value="TreeGrafter"/>
</dbReference>
<keyword evidence="10 14" id="KW-0233">DNA recombination</keyword>
<dbReference type="InterPro" id="IPR006166">
    <property type="entry name" value="ERCC4_domain"/>
</dbReference>
<evidence type="ECO:0000256" key="6">
    <source>
        <dbReference type="ARBA" id="ARBA00022759"/>
    </source>
</evidence>
<dbReference type="InterPro" id="IPR027421">
    <property type="entry name" value="DNA_pol_lamdba_lyase_dom_sf"/>
</dbReference>
<keyword evidence="12 14" id="KW-0539">Nucleus</keyword>
<name>A0A015I580_RHIIW</name>
<keyword evidence="13" id="KW-0469">Meiosis</keyword>
<dbReference type="EC" id="3.1.22.-" evidence="14"/>
<dbReference type="Pfam" id="PF02732">
    <property type="entry name" value="ERCC4"/>
    <property type="match status" value="1"/>
</dbReference>
<dbReference type="CDD" id="cd21036">
    <property type="entry name" value="WH_MUS81"/>
    <property type="match status" value="1"/>
</dbReference>
<dbReference type="GO" id="GO:0005634">
    <property type="term" value="C:nucleus"/>
    <property type="evidence" value="ECO:0007669"/>
    <property type="project" value="UniProtKB-SubCell"/>
</dbReference>
<sequence>MPPKRKIPPCGNPLYLKWLEEWMQEAKAINNNKSYYVYKKAHDSVEKYPIPFQHPAETVILNGIGPTLIQKLERKLKQYCEENRLPMPLRPDEETIRTLSQNIDQNQEFKSTEHESKKQKKATIPKTYVPQYRSGSYAIMLALYKSCEFESTPSMTKTELIREAQQYCDASFDMPSAHQKYYTAWSCMKTLLDKDYVYKNGYPVRFSLTESGLKIAKQMVQTAKSQGKVIFPNVDIDQLGARKYAEREISLSVNDNLNYSNDKESGIIALNNSEVFLTNDFNKIGKGQLIRSTTSTISSVSKSNSFCDIKPVEWAPGTFEVILILDNREVKLKKDRDYIQDTLQQKGLKISVRNLELGDVIWVARKYNSFTQEEIVLDYIIERKRMDDLVSSIKDGRFREQKFRLSRSGIGQIIYLIEDYNLKEVAEFGIDAIKSAMTSTQVLNGFFLKRTGAIDQSIDYLVRMTNMLKKLYENKTIYSIPDGAIYRANFLDLKQNLATIYTNRTFHVSFASYSDLNSKSKSLTLKDTFIKFLMTIRGLSAEKAAEIVKIYPTPHHLFDAFDFLDNEEEKKKMLMNVGGNMIRRKNIGSALSEKVYQIWNNDVYL</sequence>
<evidence type="ECO:0000256" key="7">
    <source>
        <dbReference type="ARBA" id="ARBA00022763"/>
    </source>
</evidence>
<dbReference type="GO" id="GO:0006308">
    <property type="term" value="P:DNA catabolic process"/>
    <property type="evidence" value="ECO:0007669"/>
    <property type="project" value="UniProtKB-UniRule"/>
</dbReference>
<evidence type="ECO:0000313" key="17">
    <source>
        <dbReference type="Proteomes" id="UP000022910"/>
    </source>
</evidence>
<dbReference type="OMA" id="ELGDAMW"/>
<dbReference type="GO" id="GO:0000712">
    <property type="term" value="P:resolution of meiotic recombination intermediates"/>
    <property type="evidence" value="ECO:0007669"/>
    <property type="project" value="UniProtKB-ARBA"/>
</dbReference>
<dbReference type="CDD" id="cd20074">
    <property type="entry name" value="XPF_nuclease_Mus81"/>
    <property type="match status" value="1"/>
</dbReference>
<comment type="subcellular location">
    <subcellularLocation>
        <location evidence="2 14">Nucleus</location>
    </subcellularLocation>
</comment>
<dbReference type="GO" id="GO:0003677">
    <property type="term" value="F:DNA binding"/>
    <property type="evidence" value="ECO:0007669"/>
    <property type="project" value="UniProtKB-UniRule"/>
</dbReference>
<keyword evidence="17" id="KW-1185">Reference proteome</keyword>
<accession>A0A015I580</accession>
<dbReference type="SMR" id="A0A015I580"/>
<dbReference type="InterPro" id="IPR011335">
    <property type="entry name" value="Restrct_endonuc-II-like"/>
</dbReference>
<dbReference type="GO" id="GO:0046872">
    <property type="term" value="F:metal ion binding"/>
    <property type="evidence" value="ECO:0007669"/>
    <property type="project" value="UniProtKB-UniRule"/>
</dbReference>
<evidence type="ECO:0000256" key="2">
    <source>
        <dbReference type="ARBA" id="ARBA00004123"/>
    </source>
</evidence>
<dbReference type="FunFam" id="1.10.150.110:FF:000001">
    <property type="entry name" value="Putative Crossover junction endonuclease MUS81"/>
    <property type="match status" value="1"/>
</dbReference>
<evidence type="ECO:0000313" key="16">
    <source>
        <dbReference type="EMBL" id="EXX52167.1"/>
    </source>
</evidence>
<dbReference type="InterPro" id="IPR047417">
    <property type="entry name" value="WHD_MUS81"/>
</dbReference>
<dbReference type="SUPFAM" id="SSF52980">
    <property type="entry name" value="Restriction endonuclease-like"/>
    <property type="match status" value="1"/>
</dbReference>
<dbReference type="FunFam" id="3.40.50.10130:FF:000003">
    <property type="entry name" value="Crossover junction endonuclease MUS81"/>
    <property type="match status" value="1"/>
</dbReference>
<comment type="similarity">
    <text evidence="3 14">Belongs to the XPF family.</text>
</comment>
<keyword evidence="8 14" id="KW-0378">Hydrolase</keyword>
<evidence type="ECO:0000259" key="15">
    <source>
        <dbReference type="SMART" id="SM00891"/>
    </source>
</evidence>
<evidence type="ECO:0000256" key="5">
    <source>
        <dbReference type="ARBA" id="ARBA00022723"/>
    </source>
</evidence>
<keyword evidence="7 14" id="KW-0227">DNA damage</keyword>
<dbReference type="SMART" id="SM00891">
    <property type="entry name" value="ERCC4"/>
    <property type="match status" value="1"/>
</dbReference>
<comment type="subunit">
    <text evidence="14">Interacts with EME1.</text>
</comment>
<dbReference type="Gene3D" id="1.10.10.10">
    <property type="entry name" value="Winged helix-like DNA-binding domain superfamily/Winged helix DNA-binding domain"/>
    <property type="match status" value="1"/>
</dbReference>
<dbReference type="Gene3D" id="3.40.50.10130">
    <property type="match status" value="1"/>
</dbReference>
<dbReference type="InterPro" id="IPR047416">
    <property type="entry name" value="XPF_nuclease_Mus81"/>
</dbReference>
<dbReference type="STRING" id="1432141.A0A015I580"/>
<dbReference type="HOGENOM" id="CLU_014329_1_1_1"/>
<evidence type="ECO:0000256" key="11">
    <source>
        <dbReference type="ARBA" id="ARBA00023204"/>
    </source>
</evidence>
<protein>
    <recommendedName>
        <fullName evidence="14">Crossover junction endonuclease MUS81</fullName>
        <ecNumber evidence="14">3.1.22.-</ecNumber>
    </recommendedName>
</protein>
<dbReference type="Proteomes" id="UP000022910">
    <property type="component" value="Unassembled WGS sequence"/>
</dbReference>
<evidence type="ECO:0000256" key="3">
    <source>
        <dbReference type="ARBA" id="ARBA00010015"/>
    </source>
</evidence>
<dbReference type="OrthoDB" id="5963188at2759"/>
<dbReference type="PANTHER" id="PTHR13451:SF0">
    <property type="entry name" value="CROSSOVER JUNCTION ENDONUCLEASE MUS81"/>
    <property type="match status" value="1"/>
</dbReference>
<evidence type="ECO:0000256" key="9">
    <source>
        <dbReference type="ARBA" id="ARBA00022842"/>
    </source>
</evidence>
<dbReference type="AlphaFoldDB" id="A0A015I580"/>
<keyword evidence="9 14" id="KW-0460">Magnesium</keyword>
<comment type="cofactor">
    <cofactor evidence="1 14">
        <name>Mg(2+)</name>
        <dbReference type="ChEBI" id="CHEBI:18420"/>
    </cofactor>
</comment>
<keyword evidence="4 14" id="KW-0540">Nuclease</keyword>
<dbReference type="GO" id="GO:0000727">
    <property type="term" value="P:double-strand break repair via break-induced replication"/>
    <property type="evidence" value="ECO:0007669"/>
    <property type="project" value="UniProtKB-UniRule"/>
</dbReference>
<dbReference type="Pfam" id="PF21292">
    <property type="entry name" value="EME1-MUS81_C"/>
    <property type="match status" value="1"/>
</dbReference>
<comment type="caution">
    <text evidence="16">The sequence shown here is derived from an EMBL/GenBank/DDBJ whole genome shotgun (WGS) entry which is preliminary data.</text>
</comment>
<evidence type="ECO:0000256" key="14">
    <source>
        <dbReference type="RuleBase" id="RU369042"/>
    </source>
</evidence>
<gene>
    <name evidence="16" type="ORF">RirG_255400</name>
</gene>
<proteinExistence type="inferred from homology"/>
<evidence type="ECO:0000256" key="10">
    <source>
        <dbReference type="ARBA" id="ARBA00023172"/>
    </source>
</evidence>
<dbReference type="GO" id="GO:0048257">
    <property type="term" value="F:3'-flap endonuclease activity"/>
    <property type="evidence" value="ECO:0007669"/>
    <property type="project" value="TreeGrafter"/>
</dbReference>
<dbReference type="GO" id="GO:0008821">
    <property type="term" value="F:crossover junction DNA endonuclease activity"/>
    <property type="evidence" value="ECO:0007669"/>
    <property type="project" value="UniProtKB-UniRule"/>
</dbReference>
<dbReference type="Pfam" id="PF14716">
    <property type="entry name" value="HHH_8"/>
    <property type="match status" value="1"/>
</dbReference>
<organism evidence="16 17">
    <name type="scientific">Rhizophagus irregularis (strain DAOM 197198w)</name>
    <name type="common">Glomus intraradices</name>
    <dbReference type="NCBI Taxonomy" id="1432141"/>
    <lineage>
        <taxon>Eukaryota</taxon>
        <taxon>Fungi</taxon>
        <taxon>Fungi incertae sedis</taxon>
        <taxon>Mucoromycota</taxon>
        <taxon>Glomeromycotina</taxon>
        <taxon>Glomeromycetes</taxon>
        <taxon>Glomerales</taxon>
        <taxon>Glomeraceae</taxon>
        <taxon>Rhizophagus</taxon>
    </lineage>
</organism>
<dbReference type="InterPro" id="IPR036388">
    <property type="entry name" value="WH-like_DNA-bd_sf"/>
</dbReference>
<reference evidence="16 17" key="1">
    <citation type="submission" date="2014-02" db="EMBL/GenBank/DDBJ databases">
        <title>Single nucleus genome sequencing reveals high similarity among nuclei of an endomycorrhizal fungus.</title>
        <authorList>
            <person name="Lin K."/>
            <person name="Geurts R."/>
            <person name="Zhang Z."/>
            <person name="Limpens E."/>
            <person name="Saunders D.G."/>
            <person name="Mu D."/>
            <person name="Pang E."/>
            <person name="Cao H."/>
            <person name="Cha H."/>
            <person name="Lin T."/>
            <person name="Zhou Q."/>
            <person name="Shang Y."/>
            <person name="Li Y."/>
            <person name="Ivanov S."/>
            <person name="Sharma T."/>
            <person name="Velzen R.V."/>
            <person name="Ruijter N.D."/>
            <person name="Aanen D.K."/>
            <person name="Win J."/>
            <person name="Kamoun S."/>
            <person name="Bisseling T."/>
            <person name="Huang S."/>
        </authorList>
    </citation>
    <scope>NUCLEOTIDE SEQUENCE [LARGE SCALE GENOMIC DNA]</scope>
    <source>
        <strain evidence="17">DAOM197198w</strain>
    </source>
</reference>
<dbReference type="Pfam" id="PF21136">
    <property type="entry name" value="WHD_MUS81"/>
    <property type="match status" value="1"/>
</dbReference>
<dbReference type="FunFam" id="1.10.10.10:FF:000307">
    <property type="entry name" value="Crossover junction endonuclease MUS81"/>
    <property type="match status" value="1"/>
</dbReference>
<keyword evidence="6 14" id="KW-0255">Endonuclease</keyword>
<evidence type="ECO:0000256" key="13">
    <source>
        <dbReference type="ARBA" id="ARBA00023254"/>
    </source>
</evidence>